<proteinExistence type="predicted"/>
<protein>
    <submittedName>
        <fullName evidence="1">Uncharacterized protein</fullName>
    </submittedName>
</protein>
<evidence type="ECO:0000313" key="2">
    <source>
        <dbReference type="Proteomes" id="UP000827872"/>
    </source>
</evidence>
<dbReference type="EMBL" id="CM037615">
    <property type="protein sequence ID" value="KAH8013960.1"/>
    <property type="molecule type" value="Genomic_DNA"/>
</dbReference>
<evidence type="ECO:0000313" key="1">
    <source>
        <dbReference type="EMBL" id="KAH8013960.1"/>
    </source>
</evidence>
<keyword evidence="2" id="KW-1185">Reference proteome</keyword>
<accession>A0ACB8G3J2</accession>
<dbReference type="Proteomes" id="UP000827872">
    <property type="component" value="Linkage Group LG02"/>
</dbReference>
<comment type="caution">
    <text evidence="1">The sequence shown here is derived from an EMBL/GenBank/DDBJ whole genome shotgun (WGS) entry which is preliminary data.</text>
</comment>
<reference evidence="1" key="1">
    <citation type="submission" date="2021-08" db="EMBL/GenBank/DDBJ databases">
        <title>The first chromosome-level gecko genome reveals the dynamic sex chromosomes of Neotropical dwarf geckos (Sphaerodactylidae: Sphaerodactylus).</title>
        <authorList>
            <person name="Pinto B.J."/>
            <person name="Keating S.E."/>
            <person name="Gamble T."/>
        </authorList>
    </citation>
    <scope>NUCLEOTIDE SEQUENCE</scope>
    <source>
        <strain evidence="1">TG3544</strain>
    </source>
</reference>
<sequence>MDLIDMEDNSINAKVMNSLAVTTDDFRRALSQSNPSGLWETVAQELLTMWFGQASVCKIFDKTHQVALSVLFIDELDSITKAHSGNTGDNGRIADRVISQILTDGWHVN</sequence>
<gene>
    <name evidence="1" type="ORF">K3G42_024002</name>
</gene>
<organism evidence="1 2">
    <name type="scientific">Sphaerodactylus townsendi</name>
    <dbReference type="NCBI Taxonomy" id="933632"/>
    <lineage>
        <taxon>Eukaryota</taxon>
        <taxon>Metazoa</taxon>
        <taxon>Chordata</taxon>
        <taxon>Craniata</taxon>
        <taxon>Vertebrata</taxon>
        <taxon>Euteleostomi</taxon>
        <taxon>Lepidosauria</taxon>
        <taxon>Squamata</taxon>
        <taxon>Bifurcata</taxon>
        <taxon>Gekkota</taxon>
        <taxon>Sphaerodactylidae</taxon>
        <taxon>Sphaerodactylus</taxon>
    </lineage>
</organism>
<name>A0ACB8G3J2_9SAUR</name>